<dbReference type="Pfam" id="PF04155">
    <property type="entry name" value="Ground-like"/>
    <property type="match status" value="1"/>
</dbReference>
<evidence type="ECO:0000313" key="4">
    <source>
        <dbReference type="WBParaSite" id="Pan_g14214.t1"/>
    </source>
</evidence>
<evidence type="ECO:0000259" key="2">
    <source>
        <dbReference type="Pfam" id="PF04155"/>
    </source>
</evidence>
<protein>
    <submittedName>
        <fullName evidence="4">Ground-like domain-containing protein</fullName>
    </submittedName>
</protein>
<dbReference type="AlphaFoldDB" id="A0A7E4ZSB4"/>
<dbReference type="Proteomes" id="UP000492821">
    <property type="component" value="Unassembled WGS sequence"/>
</dbReference>
<sequence>MLLLAAIFSLVSIVEALFFGGGGNSGCGCQSACPVYPPCPIVAPICPPAPVYAPCPVPVAATYPAYSPYSYGGNYQDCCATCATPCLTKSVKQVTKNALRLKRDTPEEYEAFEEELLAAEEASTPTSSNIDPKCNSERLRQIIIMSAGRDVSVAKRNIQLIAEKQFQVKYNVICSSDGDFSYITSTEEYCQDVINGKTCYIFKQFDRSHVHKGRH</sequence>
<proteinExistence type="predicted"/>
<feature type="signal peptide" evidence="1">
    <location>
        <begin position="1"/>
        <end position="16"/>
    </location>
</feature>
<organism evidence="3 4">
    <name type="scientific">Panagrellus redivivus</name>
    <name type="common">Microworm</name>
    <dbReference type="NCBI Taxonomy" id="6233"/>
    <lineage>
        <taxon>Eukaryota</taxon>
        <taxon>Metazoa</taxon>
        <taxon>Ecdysozoa</taxon>
        <taxon>Nematoda</taxon>
        <taxon>Chromadorea</taxon>
        <taxon>Rhabditida</taxon>
        <taxon>Tylenchina</taxon>
        <taxon>Panagrolaimomorpha</taxon>
        <taxon>Panagrolaimoidea</taxon>
        <taxon>Panagrolaimidae</taxon>
        <taxon>Panagrellus</taxon>
    </lineage>
</organism>
<evidence type="ECO:0000256" key="1">
    <source>
        <dbReference type="SAM" id="SignalP"/>
    </source>
</evidence>
<keyword evidence="3" id="KW-1185">Reference proteome</keyword>
<dbReference type="WBParaSite" id="Pan_g14214.t1">
    <property type="protein sequence ID" value="Pan_g14214.t1"/>
    <property type="gene ID" value="Pan_g14214"/>
</dbReference>
<evidence type="ECO:0000313" key="3">
    <source>
        <dbReference type="Proteomes" id="UP000492821"/>
    </source>
</evidence>
<reference evidence="3" key="1">
    <citation type="journal article" date="2013" name="Genetics">
        <title>The draft genome and transcriptome of Panagrellus redivivus are shaped by the harsh demands of a free-living lifestyle.</title>
        <authorList>
            <person name="Srinivasan J."/>
            <person name="Dillman A.R."/>
            <person name="Macchietto M.G."/>
            <person name="Heikkinen L."/>
            <person name="Lakso M."/>
            <person name="Fracchia K.M."/>
            <person name="Antoshechkin I."/>
            <person name="Mortazavi A."/>
            <person name="Wong G."/>
            <person name="Sternberg P.W."/>
        </authorList>
    </citation>
    <scope>NUCLEOTIDE SEQUENCE [LARGE SCALE GENOMIC DNA]</scope>
    <source>
        <strain evidence="3">MT8872</strain>
    </source>
</reference>
<feature type="domain" description="Ground-like" evidence="2">
    <location>
        <begin position="131"/>
        <end position="202"/>
    </location>
</feature>
<accession>A0A7E4ZSB4</accession>
<reference evidence="4" key="2">
    <citation type="submission" date="2020-10" db="UniProtKB">
        <authorList>
            <consortium name="WormBaseParasite"/>
        </authorList>
    </citation>
    <scope>IDENTIFICATION</scope>
</reference>
<name>A0A7E4ZSB4_PANRE</name>
<keyword evidence="1" id="KW-0732">Signal</keyword>
<dbReference type="InterPro" id="IPR007284">
    <property type="entry name" value="Ground-like_dom"/>
</dbReference>
<feature type="chain" id="PRO_5028978059" evidence="1">
    <location>
        <begin position="17"/>
        <end position="215"/>
    </location>
</feature>